<comment type="caution">
    <text evidence="3">The sequence shown here is derived from an EMBL/GenBank/DDBJ whole genome shotgun (WGS) entry which is preliminary data.</text>
</comment>
<keyword evidence="1" id="KW-0863">Zinc-finger</keyword>
<organism evidence="3 4">
    <name type="scientific">Clydaea vesicula</name>
    <dbReference type="NCBI Taxonomy" id="447962"/>
    <lineage>
        <taxon>Eukaryota</taxon>
        <taxon>Fungi</taxon>
        <taxon>Fungi incertae sedis</taxon>
        <taxon>Chytridiomycota</taxon>
        <taxon>Chytridiomycota incertae sedis</taxon>
        <taxon>Chytridiomycetes</taxon>
        <taxon>Lobulomycetales</taxon>
        <taxon>Lobulomycetaceae</taxon>
        <taxon>Clydaea</taxon>
    </lineage>
</organism>
<proteinExistence type="predicted"/>
<dbReference type="PROSITE" id="PS00028">
    <property type="entry name" value="ZINC_FINGER_C2H2_1"/>
    <property type="match status" value="1"/>
</dbReference>
<evidence type="ECO:0000256" key="1">
    <source>
        <dbReference type="PROSITE-ProRule" id="PRU00042"/>
    </source>
</evidence>
<reference evidence="3" key="1">
    <citation type="submission" date="2020-05" db="EMBL/GenBank/DDBJ databases">
        <title>Phylogenomic resolution of chytrid fungi.</title>
        <authorList>
            <person name="Stajich J.E."/>
            <person name="Amses K."/>
            <person name="Simmons R."/>
            <person name="Seto K."/>
            <person name="Myers J."/>
            <person name="Bonds A."/>
            <person name="Quandt C.A."/>
            <person name="Barry K."/>
            <person name="Liu P."/>
            <person name="Grigoriev I."/>
            <person name="Longcore J.E."/>
            <person name="James T.Y."/>
        </authorList>
    </citation>
    <scope>NUCLEOTIDE SEQUENCE</scope>
    <source>
        <strain evidence="3">JEL0476</strain>
    </source>
</reference>
<sequence>MEKNLCKCLMLNCNFSSSTEKDTFEHAISAHSTKGHQKCVWVSNKLKGPCNSKFKHKGQFKDHLIIHFSLDFKPYGCCFCEKRYRSRQELGKHKKIHSGDASLSSGKDKLSRTASSIKSVEVTPCSLFDNNLPLSNKLTYSKDNSSTVSNNFSHSTYNNSDQLHSKIDLLSRIDLLENESVQSRSGVNSGKTPLSDEERVAKFHNTDITASPVIRNLVVDETIENSLSGKHMHTSTTRNTTSTQDFVELFKTESDSAYNQSIPLTDYGHPIENLLNTKWEEFLSKKICGTGEICKLADNNKLIASPPASSFPSSSTELEDSLESQEKTVLMDFALDKSTNDSKKLVFNKEDSLEKLKFMTISLTKSPYFSITLNPSVSYFLGFNVSFVTSLSSLLTDNFNVAIPQQFKNTIWSVINREGKTGRVPANFLLLLQKLWINSPGSNLSRKLDYKLRNQIDRSRFVYKDFFDDLIKNINIEINIEIDKLCYENSNKGELALSAANYITNEDSVEYFEPTMESKFYKNLADCSGASIILKYNINYGSEKANLSVRKAILMRSEMEKIIAEEVTKTLNLLLLKENNPSINLTITSSVFSTPLAQNNCRMCTKQVLFCTPQDVCKVGTECVVVPQTCQKCSHKICKPVQLKPSKVGEICNEFTGGNGPSHTCETGLYCKVDPMLPDIGKCHVLPSNEGGPCNEFTQPMEASHDCAEGLVCKTINEQLPDLGGKCVKPVATSLVTLEQVTYQGFATYTPFNPNECTKLPLSAKETRDYSIQLQPYTGADISIFDNDKCKGTPKIQRNWSNVENSQFQQYSDDGDFKKANAKSVYVVVAQA</sequence>
<keyword evidence="1" id="KW-0479">Metal-binding</keyword>
<dbReference type="InterPro" id="IPR013087">
    <property type="entry name" value="Znf_C2H2_type"/>
</dbReference>
<name>A0AAD5U445_9FUNG</name>
<protein>
    <recommendedName>
        <fullName evidence="2">C2H2-type domain-containing protein</fullName>
    </recommendedName>
</protein>
<dbReference type="InterPro" id="IPR036236">
    <property type="entry name" value="Znf_C2H2_sf"/>
</dbReference>
<dbReference type="AlphaFoldDB" id="A0AAD5U445"/>
<accession>A0AAD5U445</accession>
<keyword evidence="1" id="KW-0862">Zinc</keyword>
<dbReference type="Gene3D" id="3.30.160.60">
    <property type="entry name" value="Classic Zinc Finger"/>
    <property type="match status" value="1"/>
</dbReference>
<dbReference type="Proteomes" id="UP001211065">
    <property type="component" value="Unassembled WGS sequence"/>
</dbReference>
<evidence type="ECO:0000313" key="3">
    <source>
        <dbReference type="EMBL" id="KAJ3218121.1"/>
    </source>
</evidence>
<dbReference type="EMBL" id="JADGJW010000394">
    <property type="protein sequence ID" value="KAJ3218121.1"/>
    <property type="molecule type" value="Genomic_DNA"/>
</dbReference>
<dbReference type="GO" id="GO:0008270">
    <property type="term" value="F:zinc ion binding"/>
    <property type="evidence" value="ECO:0007669"/>
    <property type="project" value="UniProtKB-KW"/>
</dbReference>
<gene>
    <name evidence="3" type="ORF">HK099_005184</name>
</gene>
<feature type="domain" description="C2H2-type" evidence="2">
    <location>
        <begin position="75"/>
        <end position="102"/>
    </location>
</feature>
<dbReference type="PROSITE" id="PS50157">
    <property type="entry name" value="ZINC_FINGER_C2H2_2"/>
    <property type="match status" value="1"/>
</dbReference>
<evidence type="ECO:0000313" key="4">
    <source>
        <dbReference type="Proteomes" id="UP001211065"/>
    </source>
</evidence>
<dbReference type="SUPFAM" id="SSF57667">
    <property type="entry name" value="beta-beta-alpha zinc fingers"/>
    <property type="match status" value="1"/>
</dbReference>
<dbReference type="SMART" id="SM00355">
    <property type="entry name" value="ZnF_C2H2"/>
    <property type="match status" value="3"/>
</dbReference>
<evidence type="ECO:0000259" key="2">
    <source>
        <dbReference type="PROSITE" id="PS50157"/>
    </source>
</evidence>
<keyword evidence="4" id="KW-1185">Reference proteome</keyword>